<accession>A0A8C3BPD0</accession>
<name>A0A8C3BPD0_CAIMO</name>
<dbReference type="AlphaFoldDB" id="A0A8C3BPD0"/>
<dbReference type="Ensembl" id="ENSCMMT00000010224.1">
    <property type="protein sequence ID" value="ENSCMMP00000009279.1"/>
    <property type="gene ID" value="ENSCMMG00000005892.1"/>
</dbReference>
<reference evidence="2" key="1">
    <citation type="submission" date="2018-09" db="EMBL/GenBank/DDBJ databases">
        <title>Common duck and Muscovy duck high density SNP chip.</title>
        <authorList>
            <person name="Vignal A."/>
            <person name="Thebault N."/>
            <person name="Warren W.C."/>
        </authorList>
    </citation>
    <scope>NUCLEOTIDE SEQUENCE [LARGE SCALE GENOMIC DNA]</scope>
</reference>
<protein>
    <submittedName>
        <fullName evidence="2">Uncharacterized protein</fullName>
    </submittedName>
</protein>
<evidence type="ECO:0000313" key="3">
    <source>
        <dbReference type="Proteomes" id="UP000694556"/>
    </source>
</evidence>
<evidence type="ECO:0000313" key="2">
    <source>
        <dbReference type="Ensembl" id="ENSCMMP00000009279.1"/>
    </source>
</evidence>
<evidence type="ECO:0000256" key="1">
    <source>
        <dbReference type="SAM" id="Phobius"/>
    </source>
</evidence>
<reference evidence="2" key="3">
    <citation type="submission" date="2025-09" db="UniProtKB">
        <authorList>
            <consortium name="Ensembl"/>
        </authorList>
    </citation>
    <scope>IDENTIFICATION</scope>
</reference>
<keyword evidence="1" id="KW-0472">Membrane</keyword>
<proteinExistence type="predicted"/>
<keyword evidence="1" id="KW-1133">Transmembrane helix</keyword>
<keyword evidence="1" id="KW-0812">Transmembrane</keyword>
<sequence length="117" mass="12678">MGKGRAMRPSPNGRETLREMVKVLEDSGSAHPAKLEFSSCGIPGGLDPQEAQSWTSTIYLKIFYFCKISLTSCFAVGFLLGSVIQKLQKELKFPCKHDGSAPIPGILGVVFSKDDPS</sequence>
<feature type="transmembrane region" description="Helical" evidence="1">
    <location>
        <begin position="62"/>
        <end position="84"/>
    </location>
</feature>
<keyword evidence="3" id="KW-1185">Reference proteome</keyword>
<organism evidence="2 3">
    <name type="scientific">Cairina moschata</name>
    <name type="common">Muscovy duck</name>
    <dbReference type="NCBI Taxonomy" id="8855"/>
    <lineage>
        <taxon>Eukaryota</taxon>
        <taxon>Metazoa</taxon>
        <taxon>Chordata</taxon>
        <taxon>Craniata</taxon>
        <taxon>Vertebrata</taxon>
        <taxon>Euteleostomi</taxon>
        <taxon>Archelosauria</taxon>
        <taxon>Archosauria</taxon>
        <taxon>Dinosauria</taxon>
        <taxon>Saurischia</taxon>
        <taxon>Theropoda</taxon>
        <taxon>Coelurosauria</taxon>
        <taxon>Aves</taxon>
        <taxon>Neognathae</taxon>
        <taxon>Galloanserae</taxon>
        <taxon>Anseriformes</taxon>
        <taxon>Anatidae</taxon>
        <taxon>Anatinae</taxon>
        <taxon>Cairina</taxon>
    </lineage>
</organism>
<dbReference type="Proteomes" id="UP000694556">
    <property type="component" value="Chromosome 20"/>
</dbReference>
<reference evidence="2" key="2">
    <citation type="submission" date="2025-08" db="UniProtKB">
        <authorList>
            <consortium name="Ensembl"/>
        </authorList>
    </citation>
    <scope>IDENTIFICATION</scope>
</reference>